<comment type="caution">
    <text evidence="9">The sequence shown here is derived from an EMBL/GenBank/DDBJ whole genome shotgun (WGS) entry which is preliminary data.</text>
</comment>
<keyword evidence="10" id="KW-1185">Reference proteome</keyword>
<proteinExistence type="inferred from homology"/>
<keyword evidence="5 7" id="KW-0472">Membrane</keyword>
<keyword evidence="3 6" id="KW-0812">Transmembrane</keyword>
<evidence type="ECO:0000256" key="3">
    <source>
        <dbReference type="ARBA" id="ARBA00022692"/>
    </source>
</evidence>
<evidence type="ECO:0000256" key="7">
    <source>
        <dbReference type="SAM" id="Phobius"/>
    </source>
</evidence>
<comment type="subcellular location">
    <subcellularLocation>
        <location evidence="6">Cell membrane</location>
        <topology evidence="6">Multi-pass membrane protein</topology>
    </subcellularLocation>
    <subcellularLocation>
        <location evidence="1">Membrane</location>
        <topology evidence="1">Multi-pass membrane protein</topology>
    </subcellularLocation>
</comment>
<feature type="transmembrane region" description="Helical" evidence="7">
    <location>
        <begin position="168"/>
        <end position="188"/>
    </location>
</feature>
<protein>
    <submittedName>
        <fullName evidence="9">Cytochrome c oxidase subunit 3 family protein</fullName>
    </submittedName>
</protein>
<dbReference type="PANTHER" id="PTHR11403:SF6">
    <property type="entry name" value="NITRIC OXIDE REDUCTASE SUBUNIT E"/>
    <property type="match status" value="1"/>
</dbReference>
<dbReference type="Pfam" id="PF00510">
    <property type="entry name" value="COX3"/>
    <property type="match status" value="1"/>
</dbReference>
<accession>A0ABS9WX03</accession>
<keyword evidence="4 7" id="KW-1133">Transmembrane helix</keyword>
<evidence type="ECO:0000313" key="9">
    <source>
        <dbReference type="EMBL" id="MCI2282500.1"/>
    </source>
</evidence>
<reference evidence="9" key="1">
    <citation type="submission" date="2022-01" db="EMBL/GenBank/DDBJ databases">
        <title>Colwellia maritima, isolated from seawater.</title>
        <authorList>
            <person name="Kristyanto S."/>
            <person name="Jung J."/>
            <person name="Jeon C.O."/>
        </authorList>
    </citation>
    <scope>NUCLEOTIDE SEQUENCE</scope>
    <source>
        <strain evidence="9">MSW7</strain>
    </source>
</reference>
<evidence type="ECO:0000313" key="10">
    <source>
        <dbReference type="Proteomes" id="UP001139646"/>
    </source>
</evidence>
<feature type="domain" description="Heme-copper oxidase subunit III family profile" evidence="8">
    <location>
        <begin position="1"/>
        <end position="189"/>
    </location>
</feature>
<evidence type="ECO:0000256" key="5">
    <source>
        <dbReference type="ARBA" id="ARBA00023136"/>
    </source>
</evidence>
<evidence type="ECO:0000256" key="4">
    <source>
        <dbReference type="ARBA" id="ARBA00022989"/>
    </source>
</evidence>
<evidence type="ECO:0000256" key="6">
    <source>
        <dbReference type="RuleBase" id="RU003376"/>
    </source>
</evidence>
<dbReference type="Gene3D" id="1.20.120.80">
    <property type="entry name" value="Cytochrome c oxidase, subunit III, four-helix bundle"/>
    <property type="match status" value="1"/>
</dbReference>
<evidence type="ECO:0000256" key="1">
    <source>
        <dbReference type="ARBA" id="ARBA00004141"/>
    </source>
</evidence>
<dbReference type="PANTHER" id="PTHR11403">
    <property type="entry name" value="CYTOCHROME C OXIDASE SUBUNIT III"/>
    <property type="match status" value="1"/>
</dbReference>
<sequence>MLTVNKIKVPGSVAAWIFIYAELTEFGFFFIAFLLAKLYYPVEFYQGPTHLPILTGLLNTLVLLSSSFFVARAMQSIKRDDKKRTVFWLLLTISAGLTYCGIKTWEYHLNEQAGIGPRTNYYFAAYYYITFNHLLHVLIGTCTIIFVTILTALGYYNKSNHEGLESAASYWHMIDLVWILIFPLLYVLR</sequence>
<gene>
    <name evidence="9" type="ORF">L3081_02660</name>
</gene>
<dbReference type="EMBL" id="JAKKSL010000001">
    <property type="protein sequence ID" value="MCI2282500.1"/>
    <property type="molecule type" value="Genomic_DNA"/>
</dbReference>
<dbReference type="InterPro" id="IPR035973">
    <property type="entry name" value="Cyt_c_oxidase_su3-like_sf"/>
</dbReference>
<dbReference type="InterPro" id="IPR000298">
    <property type="entry name" value="Cyt_c_oxidase-like_su3"/>
</dbReference>
<dbReference type="CDD" id="cd02862">
    <property type="entry name" value="NorE_like"/>
    <property type="match status" value="1"/>
</dbReference>
<dbReference type="PROSITE" id="PS50253">
    <property type="entry name" value="COX3"/>
    <property type="match status" value="1"/>
</dbReference>
<organism evidence="9 10">
    <name type="scientific">Colwellia maritima</name>
    <dbReference type="NCBI Taxonomy" id="2912588"/>
    <lineage>
        <taxon>Bacteria</taxon>
        <taxon>Pseudomonadati</taxon>
        <taxon>Pseudomonadota</taxon>
        <taxon>Gammaproteobacteria</taxon>
        <taxon>Alteromonadales</taxon>
        <taxon>Colwelliaceae</taxon>
        <taxon>Colwellia</taxon>
    </lineage>
</organism>
<feature type="transmembrane region" description="Helical" evidence="7">
    <location>
        <begin position="56"/>
        <end position="74"/>
    </location>
</feature>
<dbReference type="InterPro" id="IPR024791">
    <property type="entry name" value="Cyt_c/ubiquinol_Oxase_su3"/>
</dbReference>
<feature type="transmembrane region" description="Helical" evidence="7">
    <location>
        <begin position="12"/>
        <end position="36"/>
    </location>
</feature>
<comment type="similarity">
    <text evidence="2 6">Belongs to the cytochrome c oxidase subunit 3 family.</text>
</comment>
<name>A0ABS9WX03_9GAMM</name>
<dbReference type="RefSeq" id="WP_242283264.1">
    <property type="nucleotide sequence ID" value="NZ_JAKKSL010000001.1"/>
</dbReference>
<evidence type="ECO:0000256" key="2">
    <source>
        <dbReference type="ARBA" id="ARBA00010581"/>
    </source>
</evidence>
<dbReference type="SUPFAM" id="SSF81452">
    <property type="entry name" value="Cytochrome c oxidase subunit III-like"/>
    <property type="match status" value="1"/>
</dbReference>
<evidence type="ECO:0000259" key="8">
    <source>
        <dbReference type="PROSITE" id="PS50253"/>
    </source>
</evidence>
<dbReference type="InterPro" id="IPR013833">
    <property type="entry name" value="Cyt_c_oxidase_su3_a-hlx"/>
</dbReference>
<feature type="transmembrane region" description="Helical" evidence="7">
    <location>
        <begin position="125"/>
        <end position="156"/>
    </location>
</feature>
<dbReference type="Proteomes" id="UP001139646">
    <property type="component" value="Unassembled WGS sequence"/>
</dbReference>